<dbReference type="Gene3D" id="1.10.4030.10">
    <property type="entry name" value="Porin chaperone SurA, peptide-binding domain"/>
    <property type="match status" value="1"/>
</dbReference>
<dbReference type="InterPro" id="IPR000297">
    <property type="entry name" value="PPIase_PpiC"/>
</dbReference>
<evidence type="ECO:0000256" key="5">
    <source>
        <dbReference type="ARBA" id="ARBA00023235"/>
    </source>
</evidence>
<accession>A0ABU9DVW7</accession>
<dbReference type="InterPro" id="IPR023058">
    <property type="entry name" value="PPIase_PpiC_CS"/>
</dbReference>
<keyword evidence="4 6" id="KW-0697">Rotamase</keyword>
<proteinExistence type="predicted"/>
<dbReference type="SUPFAM" id="SSF54534">
    <property type="entry name" value="FKBP-like"/>
    <property type="match status" value="1"/>
</dbReference>
<evidence type="ECO:0000256" key="1">
    <source>
        <dbReference type="ARBA" id="ARBA00000971"/>
    </source>
</evidence>
<evidence type="ECO:0000313" key="8">
    <source>
        <dbReference type="EMBL" id="MEK8132994.1"/>
    </source>
</evidence>
<evidence type="ECO:0000256" key="4">
    <source>
        <dbReference type="ARBA" id="ARBA00023110"/>
    </source>
</evidence>
<dbReference type="InterPro" id="IPR027304">
    <property type="entry name" value="Trigger_fact/SurA_dom_sf"/>
</dbReference>
<dbReference type="EMBL" id="JBBPCC010000040">
    <property type="protein sequence ID" value="MEK8132994.1"/>
    <property type="molecule type" value="Genomic_DNA"/>
</dbReference>
<dbReference type="Pfam" id="PF13624">
    <property type="entry name" value="SurA_N_3"/>
    <property type="match status" value="1"/>
</dbReference>
<evidence type="ECO:0000313" key="9">
    <source>
        <dbReference type="Proteomes" id="UP001469365"/>
    </source>
</evidence>
<feature type="domain" description="PpiC" evidence="7">
    <location>
        <begin position="175"/>
        <end position="267"/>
    </location>
</feature>
<keyword evidence="5 6" id="KW-0413">Isomerase</keyword>
<keyword evidence="3" id="KW-0732">Signal</keyword>
<dbReference type="PANTHER" id="PTHR47245:SF1">
    <property type="entry name" value="FOLDASE PROTEIN PRSA"/>
    <property type="match status" value="1"/>
</dbReference>
<organism evidence="8 9">
    <name type="scientific">Paenibacillus filicis</name>
    <dbReference type="NCBI Taxonomy" id="669464"/>
    <lineage>
        <taxon>Bacteria</taxon>
        <taxon>Bacillati</taxon>
        <taxon>Bacillota</taxon>
        <taxon>Bacilli</taxon>
        <taxon>Bacillales</taxon>
        <taxon>Paenibacillaceae</taxon>
        <taxon>Paenibacillus</taxon>
    </lineage>
</organism>
<gene>
    <name evidence="8" type="ORF">WMW72_34455</name>
</gene>
<evidence type="ECO:0000256" key="3">
    <source>
        <dbReference type="ARBA" id="ARBA00022729"/>
    </source>
</evidence>
<evidence type="ECO:0000256" key="6">
    <source>
        <dbReference type="PROSITE-ProRule" id="PRU00278"/>
    </source>
</evidence>
<dbReference type="PROSITE" id="PS01096">
    <property type="entry name" value="PPIC_PPIASE_1"/>
    <property type="match status" value="1"/>
</dbReference>
<comment type="catalytic activity">
    <reaction evidence="1">
        <text>[protein]-peptidylproline (omega=180) = [protein]-peptidylproline (omega=0)</text>
        <dbReference type="Rhea" id="RHEA:16237"/>
        <dbReference type="Rhea" id="RHEA-COMP:10747"/>
        <dbReference type="Rhea" id="RHEA-COMP:10748"/>
        <dbReference type="ChEBI" id="CHEBI:83833"/>
        <dbReference type="ChEBI" id="CHEBI:83834"/>
        <dbReference type="EC" id="5.2.1.8"/>
    </reaction>
</comment>
<reference evidence="8 9" key="1">
    <citation type="submission" date="2024-04" db="EMBL/GenBank/DDBJ databases">
        <title>draft genome sequnece of Paenibacillus filicis.</title>
        <authorList>
            <person name="Kim D.-U."/>
        </authorList>
    </citation>
    <scope>NUCLEOTIDE SEQUENCE [LARGE SCALE GENOMIC DNA]</scope>
    <source>
        <strain evidence="8 9">KACC14197</strain>
    </source>
</reference>
<dbReference type="Gene3D" id="3.10.50.40">
    <property type="match status" value="1"/>
</dbReference>
<evidence type="ECO:0000256" key="2">
    <source>
        <dbReference type="ARBA" id="ARBA00013194"/>
    </source>
</evidence>
<dbReference type="GO" id="GO:0016853">
    <property type="term" value="F:isomerase activity"/>
    <property type="evidence" value="ECO:0007669"/>
    <property type="project" value="UniProtKB-KW"/>
</dbReference>
<dbReference type="Pfam" id="PF13145">
    <property type="entry name" value="Rotamase_2"/>
    <property type="match status" value="1"/>
</dbReference>
<keyword evidence="9" id="KW-1185">Reference proteome</keyword>
<sequence>MRNVKVLWGMLSILLVAVGVLSSVLTARLYQQSDADAHSKPEPPSKAEQERAIASIGEQVITRQDLQQQLLQKYGKQVLDQMIDREVVRKEAGAVGIKADEPEIKRELERMQQGYESESQFYQAMEQQLGLTRDELNADVKHKLLMEKVSIQGIRVEDGAVEDYIRSHQEEFKPTVRLRLEQIVTASKDQANRASSDLAKGTDFAKVAKERSLDDATRTSGGDLGWLDEDDPFTPPAILKAGKQLQPGQVSKPIEVDGKYVLLRLKERKVLSKGSEEAIREQVRRELALREAPPMKETMAKLRVKWNVQIRESELVASG</sequence>
<dbReference type="Proteomes" id="UP001469365">
    <property type="component" value="Unassembled WGS sequence"/>
</dbReference>
<dbReference type="PROSITE" id="PS50198">
    <property type="entry name" value="PPIC_PPIASE_2"/>
    <property type="match status" value="1"/>
</dbReference>
<dbReference type="RefSeq" id="WP_341420126.1">
    <property type="nucleotide sequence ID" value="NZ_JBBPCC010000040.1"/>
</dbReference>
<dbReference type="SUPFAM" id="SSF109998">
    <property type="entry name" value="Triger factor/SurA peptide-binding domain-like"/>
    <property type="match status" value="1"/>
</dbReference>
<evidence type="ECO:0000259" key="7">
    <source>
        <dbReference type="PROSITE" id="PS50198"/>
    </source>
</evidence>
<dbReference type="InterPro" id="IPR046357">
    <property type="entry name" value="PPIase_dom_sf"/>
</dbReference>
<name>A0ABU9DVW7_9BACL</name>
<comment type="caution">
    <text evidence="8">The sequence shown here is derived from an EMBL/GenBank/DDBJ whole genome shotgun (WGS) entry which is preliminary data.</text>
</comment>
<dbReference type="PANTHER" id="PTHR47245">
    <property type="entry name" value="PEPTIDYLPROLYL ISOMERASE"/>
    <property type="match status" value="1"/>
</dbReference>
<dbReference type="EC" id="5.2.1.8" evidence="2"/>
<dbReference type="InterPro" id="IPR050245">
    <property type="entry name" value="PrsA_foldase"/>
</dbReference>
<protein>
    <recommendedName>
        <fullName evidence="2">peptidylprolyl isomerase</fullName>
        <ecNumber evidence="2">5.2.1.8</ecNumber>
    </recommendedName>
</protein>